<name>A0A7J8LLP4_9ROSI</name>
<comment type="caution">
    <text evidence="1">The sequence shown here is derived from an EMBL/GenBank/DDBJ whole genome shotgun (WGS) entry which is preliminary data.</text>
</comment>
<reference evidence="1 2" key="1">
    <citation type="journal article" date="2019" name="Genome Biol. Evol.">
        <title>Insights into the evolution of the New World diploid cottons (Gossypium, subgenus Houzingenia) based on genome sequencing.</title>
        <authorList>
            <person name="Grover C.E."/>
            <person name="Arick M.A. 2nd"/>
            <person name="Thrash A."/>
            <person name="Conover J.L."/>
            <person name="Sanders W.S."/>
            <person name="Peterson D.G."/>
            <person name="Frelichowski J.E."/>
            <person name="Scheffler J.A."/>
            <person name="Scheffler B.E."/>
            <person name="Wendel J.F."/>
        </authorList>
    </citation>
    <scope>NUCLEOTIDE SEQUENCE [LARGE SCALE GENOMIC DNA]</scope>
    <source>
        <strain evidence="1">157</strain>
        <tissue evidence="1">Leaf</tissue>
    </source>
</reference>
<dbReference type="Proteomes" id="UP000593572">
    <property type="component" value="Unassembled WGS sequence"/>
</dbReference>
<dbReference type="AlphaFoldDB" id="A0A7J8LLP4"/>
<evidence type="ECO:0000313" key="2">
    <source>
        <dbReference type="Proteomes" id="UP000593572"/>
    </source>
</evidence>
<sequence length="30" mass="3333">MAGLYLGIDATHNCDLYGCYKILKPRQAFG</sequence>
<keyword evidence="2" id="KW-1185">Reference proteome</keyword>
<gene>
    <name evidence="1" type="ORF">Golob_012529</name>
</gene>
<dbReference type="EMBL" id="JABEZX010000004">
    <property type="protein sequence ID" value="MBA0553341.1"/>
    <property type="molecule type" value="Genomic_DNA"/>
</dbReference>
<organism evidence="1 2">
    <name type="scientific">Gossypium lobatum</name>
    <dbReference type="NCBI Taxonomy" id="34289"/>
    <lineage>
        <taxon>Eukaryota</taxon>
        <taxon>Viridiplantae</taxon>
        <taxon>Streptophyta</taxon>
        <taxon>Embryophyta</taxon>
        <taxon>Tracheophyta</taxon>
        <taxon>Spermatophyta</taxon>
        <taxon>Magnoliopsida</taxon>
        <taxon>eudicotyledons</taxon>
        <taxon>Gunneridae</taxon>
        <taxon>Pentapetalae</taxon>
        <taxon>rosids</taxon>
        <taxon>malvids</taxon>
        <taxon>Malvales</taxon>
        <taxon>Malvaceae</taxon>
        <taxon>Malvoideae</taxon>
        <taxon>Gossypium</taxon>
    </lineage>
</organism>
<evidence type="ECO:0000313" key="1">
    <source>
        <dbReference type="EMBL" id="MBA0553341.1"/>
    </source>
</evidence>
<accession>A0A7J8LLP4</accession>
<protein>
    <submittedName>
        <fullName evidence="1">Uncharacterized protein</fullName>
    </submittedName>
</protein>
<proteinExistence type="predicted"/>